<keyword evidence="9" id="KW-1185">Reference proteome</keyword>
<evidence type="ECO:0000256" key="2">
    <source>
        <dbReference type="ARBA" id="ARBA00006070"/>
    </source>
</evidence>
<dbReference type="EMBL" id="JPQZ01000002">
    <property type="protein sequence ID" value="KKO76503.1"/>
    <property type="molecule type" value="Genomic_DNA"/>
</dbReference>
<organism evidence="8 9">
    <name type="scientific">Vairimorpha ceranae</name>
    <dbReference type="NCBI Taxonomy" id="40302"/>
    <lineage>
        <taxon>Eukaryota</taxon>
        <taxon>Fungi</taxon>
        <taxon>Fungi incertae sedis</taxon>
        <taxon>Microsporidia</taxon>
        <taxon>Nosematidae</taxon>
        <taxon>Vairimorpha</taxon>
    </lineage>
</organism>
<evidence type="ECO:0000256" key="5">
    <source>
        <dbReference type="ARBA" id="ARBA00023136"/>
    </source>
</evidence>
<feature type="transmembrane region" description="Helical" evidence="7">
    <location>
        <begin position="132"/>
        <end position="152"/>
    </location>
</feature>
<feature type="transmembrane region" description="Helical" evidence="7">
    <location>
        <begin position="44"/>
        <end position="62"/>
    </location>
</feature>
<dbReference type="GO" id="GO:0006890">
    <property type="term" value="P:retrograde vesicle-mediated transport, Golgi to endoplasmic reticulum"/>
    <property type="evidence" value="ECO:0007669"/>
    <property type="project" value="TreeGrafter"/>
</dbReference>
<dbReference type="AlphaFoldDB" id="A0A0F9WUT3"/>
<evidence type="ECO:0000256" key="1">
    <source>
        <dbReference type="ARBA" id="ARBA00004141"/>
    </source>
</evidence>
<feature type="transmembrane region" description="Helical" evidence="7">
    <location>
        <begin position="20"/>
        <end position="38"/>
    </location>
</feature>
<evidence type="ECO:0000256" key="6">
    <source>
        <dbReference type="PIRNR" id="PIRNR016013"/>
    </source>
</evidence>
<sequence>MNSLSLLQIYLDQLAPLTYVRWTITGTLLFVFFLKIFISDSFYLVAYILGIYLIHGTILFLTPKGDNIADPFENYDQEDEDNFECELIDNQFKPITRNLPEFDYWMFCTKVICGGLVASCFSIFNIPVYTPVLIIYFCMMVVFTCKCLYAHIKKYKYNPFSISKDYYKD</sequence>
<protein>
    <recommendedName>
        <fullName evidence="6">Protein RER1</fullName>
    </recommendedName>
</protein>
<dbReference type="OrthoDB" id="448250at2759"/>
<evidence type="ECO:0000256" key="7">
    <source>
        <dbReference type="SAM" id="Phobius"/>
    </source>
</evidence>
<comment type="similarity">
    <text evidence="2 6">Belongs to the RER1 family.</text>
</comment>
<dbReference type="VEuPathDB" id="MicrosporidiaDB:G9O61_00g005890"/>
<dbReference type="RefSeq" id="XP_024332245.1">
    <property type="nucleotide sequence ID" value="XM_024474470.1"/>
</dbReference>
<evidence type="ECO:0000313" key="8">
    <source>
        <dbReference type="EMBL" id="KKO76503.1"/>
    </source>
</evidence>
<dbReference type="GO" id="GO:0005783">
    <property type="term" value="C:endoplasmic reticulum"/>
    <property type="evidence" value="ECO:0007669"/>
    <property type="project" value="GOC"/>
</dbReference>
<comment type="function">
    <text evidence="6">Involved in the retrieval of endoplasmic reticulum membrane proteins from the early Golgi compartment.</text>
</comment>
<dbReference type="VEuPathDB" id="MicrosporidiaDB:AAJ76_200017497"/>
<keyword evidence="5 6" id="KW-0472">Membrane</keyword>
<reference evidence="8 9" key="1">
    <citation type="journal article" date="2015" name="Environ. Microbiol.">
        <title>Genome analyses suggest the presence of polyploidy and recent human-driven expansions in eight global populations of the honeybee pathogen Nosema ceranae.</title>
        <authorList>
            <person name="Pelin A."/>
            <person name="Selman M."/>
            <person name="Aris-Brosou S."/>
            <person name="Farinelli L."/>
            <person name="Corradi N."/>
        </authorList>
    </citation>
    <scope>NUCLEOTIDE SEQUENCE [LARGE SCALE GENOMIC DNA]</scope>
    <source>
        <strain evidence="8 9">PA08 1199</strain>
    </source>
</reference>
<evidence type="ECO:0000256" key="3">
    <source>
        <dbReference type="ARBA" id="ARBA00022692"/>
    </source>
</evidence>
<evidence type="ECO:0000256" key="4">
    <source>
        <dbReference type="ARBA" id="ARBA00022989"/>
    </source>
</evidence>
<dbReference type="InterPro" id="IPR004932">
    <property type="entry name" value="Rer1"/>
</dbReference>
<dbReference type="VEuPathDB" id="MicrosporidiaDB:NCER_100718"/>
<dbReference type="PANTHER" id="PTHR10743:SF0">
    <property type="entry name" value="PROTEIN RER1"/>
    <property type="match status" value="1"/>
</dbReference>
<dbReference type="PIRSF" id="PIRSF016013">
    <property type="entry name" value="AtER_Rer1p"/>
    <property type="match status" value="1"/>
</dbReference>
<feature type="transmembrane region" description="Helical" evidence="7">
    <location>
        <begin position="104"/>
        <end position="126"/>
    </location>
</feature>
<accession>A0A0F9WUT3</accession>
<comment type="caution">
    <text evidence="8">The sequence shown here is derived from an EMBL/GenBank/DDBJ whole genome shotgun (WGS) entry which is preliminary data.</text>
</comment>
<dbReference type="PANTHER" id="PTHR10743">
    <property type="entry name" value="PROTEIN RER1"/>
    <property type="match status" value="1"/>
</dbReference>
<dbReference type="GO" id="GO:0006621">
    <property type="term" value="P:protein retention in ER lumen"/>
    <property type="evidence" value="ECO:0007669"/>
    <property type="project" value="TreeGrafter"/>
</dbReference>
<dbReference type="Pfam" id="PF03248">
    <property type="entry name" value="Rer1"/>
    <property type="match status" value="1"/>
</dbReference>
<dbReference type="GO" id="GO:0000139">
    <property type="term" value="C:Golgi membrane"/>
    <property type="evidence" value="ECO:0007669"/>
    <property type="project" value="TreeGrafter"/>
</dbReference>
<dbReference type="GeneID" id="36319393"/>
<name>A0A0F9WUT3_9MICR</name>
<dbReference type="Proteomes" id="UP000034350">
    <property type="component" value="Unassembled WGS sequence"/>
</dbReference>
<proteinExistence type="inferred from homology"/>
<comment type="subcellular location">
    <subcellularLocation>
        <location evidence="1">Membrane</location>
        <topology evidence="1">Multi-pass membrane protein</topology>
    </subcellularLocation>
</comment>
<evidence type="ECO:0000313" key="9">
    <source>
        <dbReference type="Proteomes" id="UP000034350"/>
    </source>
</evidence>
<keyword evidence="4 7" id="KW-1133">Transmembrane helix</keyword>
<gene>
    <name evidence="8" type="ORF">AAJ76_200017497</name>
</gene>
<keyword evidence="3 7" id="KW-0812">Transmembrane</keyword>